<dbReference type="PANTHER" id="PTHR48045:SF26">
    <property type="entry name" value="UDP-GLYCOSYLTRANSFERASE 74E2-LIKE"/>
    <property type="match status" value="1"/>
</dbReference>
<dbReference type="Proteomes" id="UP001443914">
    <property type="component" value="Unassembled WGS sequence"/>
</dbReference>
<evidence type="ECO:0000256" key="1">
    <source>
        <dbReference type="ARBA" id="ARBA00022679"/>
    </source>
</evidence>
<dbReference type="Pfam" id="PF00201">
    <property type="entry name" value="UDPGT"/>
    <property type="match status" value="1"/>
</dbReference>
<keyword evidence="1" id="KW-0808">Transferase</keyword>
<name>A0AAW1KVB7_SAPOF</name>
<dbReference type="Gene3D" id="3.40.50.2000">
    <property type="entry name" value="Glycogen Phosphorylase B"/>
    <property type="match status" value="1"/>
</dbReference>
<evidence type="ECO:0000313" key="2">
    <source>
        <dbReference type="EMBL" id="KAK9725257.1"/>
    </source>
</evidence>
<dbReference type="InterPro" id="IPR002213">
    <property type="entry name" value="UDP_glucos_trans"/>
</dbReference>
<comment type="caution">
    <text evidence="2">The sequence shown here is derived from an EMBL/GenBank/DDBJ whole genome shotgun (WGS) entry which is preliminary data.</text>
</comment>
<accession>A0AAW1KVB7</accession>
<protein>
    <submittedName>
        <fullName evidence="2">Uncharacterized protein</fullName>
    </submittedName>
</protein>
<dbReference type="EMBL" id="JBDFQZ010000005">
    <property type="protein sequence ID" value="KAK9725257.1"/>
    <property type="molecule type" value="Genomic_DNA"/>
</dbReference>
<dbReference type="GO" id="GO:0008194">
    <property type="term" value="F:UDP-glycosyltransferase activity"/>
    <property type="evidence" value="ECO:0007669"/>
    <property type="project" value="InterPro"/>
</dbReference>
<dbReference type="GO" id="GO:0016104">
    <property type="term" value="P:triterpenoid biosynthetic process"/>
    <property type="evidence" value="ECO:0007669"/>
    <property type="project" value="UniProtKB-ARBA"/>
</dbReference>
<dbReference type="GO" id="GO:0016135">
    <property type="term" value="P:saponin biosynthetic process"/>
    <property type="evidence" value="ECO:0007669"/>
    <property type="project" value="UniProtKB-ARBA"/>
</dbReference>
<organism evidence="2 3">
    <name type="scientific">Saponaria officinalis</name>
    <name type="common">Common soapwort</name>
    <name type="synonym">Lychnis saponaria</name>
    <dbReference type="NCBI Taxonomy" id="3572"/>
    <lineage>
        <taxon>Eukaryota</taxon>
        <taxon>Viridiplantae</taxon>
        <taxon>Streptophyta</taxon>
        <taxon>Embryophyta</taxon>
        <taxon>Tracheophyta</taxon>
        <taxon>Spermatophyta</taxon>
        <taxon>Magnoliopsida</taxon>
        <taxon>eudicotyledons</taxon>
        <taxon>Gunneridae</taxon>
        <taxon>Pentapetalae</taxon>
        <taxon>Caryophyllales</taxon>
        <taxon>Caryophyllaceae</taxon>
        <taxon>Caryophylleae</taxon>
        <taxon>Saponaria</taxon>
    </lineage>
</organism>
<sequence length="75" mass="8360">MVVGMTSCGWFGAPKKPNYPEKFGIERTRIKGLIVKWCPQLEVLASEAIGCFLTHCGWNSTLEALTSVDRSTLER</sequence>
<dbReference type="SUPFAM" id="SSF53756">
    <property type="entry name" value="UDP-Glycosyltransferase/glycogen phosphorylase"/>
    <property type="match status" value="1"/>
</dbReference>
<evidence type="ECO:0000313" key="3">
    <source>
        <dbReference type="Proteomes" id="UP001443914"/>
    </source>
</evidence>
<proteinExistence type="predicted"/>
<reference evidence="2" key="1">
    <citation type="submission" date="2024-03" db="EMBL/GenBank/DDBJ databases">
        <title>WGS assembly of Saponaria officinalis var. Norfolk2.</title>
        <authorList>
            <person name="Jenkins J."/>
            <person name="Shu S."/>
            <person name="Grimwood J."/>
            <person name="Barry K."/>
            <person name="Goodstein D."/>
            <person name="Schmutz J."/>
            <person name="Leebens-Mack J."/>
            <person name="Osbourn A."/>
        </authorList>
    </citation>
    <scope>NUCLEOTIDE SEQUENCE [LARGE SCALE GENOMIC DNA]</scope>
    <source>
        <strain evidence="2">JIC</strain>
    </source>
</reference>
<dbReference type="PANTHER" id="PTHR48045">
    <property type="entry name" value="UDP-GLYCOSYLTRANSFERASE 72B1"/>
    <property type="match status" value="1"/>
</dbReference>
<gene>
    <name evidence="2" type="ORF">RND81_05G132100</name>
</gene>
<dbReference type="AlphaFoldDB" id="A0AAW1KVB7"/>
<keyword evidence="3" id="KW-1185">Reference proteome</keyword>